<evidence type="ECO:0008006" key="2">
    <source>
        <dbReference type="Google" id="ProtNLM"/>
    </source>
</evidence>
<accession>A0A486XLH5</accession>
<organism evidence="1">
    <name type="scientific">Rheinheimera sp. BAL341</name>
    <dbReference type="NCBI Taxonomy" id="1708203"/>
    <lineage>
        <taxon>Bacteria</taxon>
        <taxon>Pseudomonadati</taxon>
        <taxon>Pseudomonadota</taxon>
        <taxon>Gammaproteobacteria</taxon>
        <taxon>Chromatiales</taxon>
        <taxon>Chromatiaceae</taxon>
        <taxon>Rheinheimera</taxon>
    </lineage>
</organism>
<sequence length="229" mass="24911">MPFRVLSLLLGSMLSLTSCEIDYASDTDYYYDFRQGSQQWQAGFSDYPSDNADIYQLDSGLQPLPTGFSGTGYYLQGMNRSDDLFMYLKRQISGLEPSTRYQLAVSVRLLTDAGANCVGVGGAPGESVYLKFGYAATEPQQDGYYLNADKGNQSQDGSQGRVIGNIAATELGCDGQRFASKSVSGGGATALQFTSNADGSIWVFVGTDSGFEGLTRLYYQQLQLYITRL</sequence>
<dbReference type="AlphaFoldDB" id="A0A486XLH5"/>
<protein>
    <recommendedName>
        <fullName evidence="2">Lipoprotein</fullName>
    </recommendedName>
</protein>
<dbReference type="EMBL" id="CAAJGR010000078">
    <property type="protein sequence ID" value="VHO03020.1"/>
    <property type="molecule type" value="Genomic_DNA"/>
</dbReference>
<dbReference type="PROSITE" id="PS51257">
    <property type="entry name" value="PROKAR_LIPOPROTEIN"/>
    <property type="match status" value="1"/>
</dbReference>
<evidence type="ECO:0000313" key="1">
    <source>
        <dbReference type="EMBL" id="VHO03020.1"/>
    </source>
</evidence>
<gene>
    <name evidence="1" type="ORF">BAL341_1170</name>
</gene>
<reference evidence="1" key="1">
    <citation type="submission" date="2019-04" db="EMBL/GenBank/DDBJ databases">
        <authorList>
            <person name="Brambilla D."/>
        </authorList>
    </citation>
    <scope>NUCLEOTIDE SEQUENCE</scope>
    <source>
        <strain evidence="1">BAL1</strain>
    </source>
</reference>
<name>A0A486XLH5_9GAMM</name>
<proteinExistence type="predicted"/>